<evidence type="ECO:0000256" key="12">
    <source>
        <dbReference type="SAM" id="MobiDB-lite"/>
    </source>
</evidence>
<dbReference type="OrthoDB" id="1716625at2759"/>
<dbReference type="InterPro" id="IPR040990">
    <property type="entry name" value="DUF5600"/>
</dbReference>
<keyword evidence="17" id="KW-1185">Reference proteome</keyword>
<dbReference type="CDD" id="cd00052">
    <property type="entry name" value="EH"/>
    <property type="match status" value="1"/>
</dbReference>
<dbReference type="GeneID" id="103377559"/>
<evidence type="ECO:0000313" key="16">
    <source>
        <dbReference type="Ensembl" id="ENSCSEP00000002511.1"/>
    </source>
</evidence>
<proteinExistence type="predicted"/>
<dbReference type="KEGG" id="csem:103377559"/>
<dbReference type="InterPro" id="IPR031692">
    <property type="entry name" value="EHD_N"/>
</dbReference>
<dbReference type="PROSITE" id="PS50222">
    <property type="entry name" value="EF_HAND_2"/>
    <property type="match status" value="1"/>
</dbReference>
<comment type="subcellular location">
    <subcellularLocation>
        <location evidence="2">Cell membrane</location>
        <topology evidence="2">Peripheral membrane protein</topology>
        <orientation evidence="2">Cytoplasmic side</orientation>
    </subcellularLocation>
    <subcellularLocation>
        <location evidence="1">Endosome membrane</location>
        <topology evidence="1">Peripheral membrane protein</topology>
        <orientation evidence="1">Cytoplasmic side</orientation>
    </subcellularLocation>
</comment>
<evidence type="ECO:0000256" key="9">
    <source>
        <dbReference type="ARBA" id="ARBA00022840"/>
    </source>
</evidence>
<dbReference type="Pfam" id="PF00350">
    <property type="entry name" value="Dynamin_N"/>
    <property type="match status" value="1"/>
</dbReference>
<dbReference type="GeneTree" id="ENSGT00940000159256"/>
<dbReference type="GO" id="GO:0005525">
    <property type="term" value="F:GTP binding"/>
    <property type="evidence" value="ECO:0007669"/>
    <property type="project" value="InterPro"/>
</dbReference>
<dbReference type="GO" id="GO:0005886">
    <property type="term" value="C:plasma membrane"/>
    <property type="evidence" value="ECO:0007669"/>
    <property type="project" value="UniProtKB-SubCell"/>
</dbReference>
<dbReference type="PROSITE" id="PS00018">
    <property type="entry name" value="EF_HAND_1"/>
    <property type="match status" value="1"/>
</dbReference>
<evidence type="ECO:0000259" key="14">
    <source>
        <dbReference type="PROSITE" id="PS50222"/>
    </source>
</evidence>
<organism evidence="16 17">
    <name type="scientific">Cynoglossus semilaevis</name>
    <name type="common">Tongue sole</name>
    <dbReference type="NCBI Taxonomy" id="244447"/>
    <lineage>
        <taxon>Eukaryota</taxon>
        <taxon>Metazoa</taxon>
        <taxon>Chordata</taxon>
        <taxon>Craniata</taxon>
        <taxon>Vertebrata</taxon>
        <taxon>Euteleostomi</taxon>
        <taxon>Actinopterygii</taxon>
        <taxon>Neopterygii</taxon>
        <taxon>Teleostei</taxon>
        <taxon>Neoteleostei</taxon>
        <taxon>Acanthomorphata</taxon>
        <taxon>Carangaria</taxon>
        <taxon>Pleuronectiformes</taxon>
        <taxon>Pleuronectoidei</taxon>
        <taxon>Cynoglossidae</taxon>
        <taxon>Cynoglossinae</taxon>
        <taxon>Cynoglossus</taxon>
    </lineage>
</organism>
<dbReference type="InterPro" id="IPR018247">
    <property type="entry name" value="EF_Hand_1_Ca_BS"/>
</dbReference>
<sequence length="546" mass="63028">MSIRRFWSNPKTIGDVNMVTEELKNLYYKRLLPIEKHYCFNHFHSPSYEDADFDNKPMVLVMGQYSTGKTTFIRYLIEQDFPGGRVGPEPTTDCFTALMYGDTEGVIPGNALTVDPKKPFRNLDPFGNSFLNRFQCVQLPNPVLESISIIDTPGILTAAKRKLSRGYEFPAVLRWFAERVDRIILLFDAHKLEFSDELTRAFGALNGYEDKLRVVLNKADRVDSQQLMRVYGALMWSLGKVFRTPEILRVYIGSFWSEPRQKCDHYQLIENEEEDLLSDIRNLPRYAAIRKLNDLVKRARLVRAHAHVISYLKREMPTIFCKESKKHNLIYQLPVIFTKIQQQHRVPAGDFPDCTKMQEKLLGQDFSKFKTLKPSLMASLDKLLTTDIENLVPLLQQHQVRKKSLPGVLDGELMGTFRSEPHRRDPFRELPLEDGSSISTGHFDEWVVEKYKPKYDEIFYNLSPNEGKLSGTKVRAWMRSTLLPNSVLAQIWRLSDVDGDGMLDDEEFALAVHLIEGKMEGHWLPRELPSHLVPPSKRQSTTSSQE</sequence>
<dbReference type="InterPro" id="IPR002048">
    <property type="entry name" value="EF_hand_dom"/>
</dbReference>
<dbReference type="Gene3D" id="1.10.268.20">
    <property type="match status" value="1"/>
</dbReference>
<evidence type="ECO:0000256" key="1">
    <source>
        <dbReference type="ARBA" id="ARBA00004125"/>
    </source>
</evidence>
<dbReference type="GO" id="GO:0005524">
    <property type="term" value="F:ATP binding"/>
    <property type="evidence" value="ECO:0007669"/>
    <property type="project" value="UniProtKB-KW"/>
</dbReference>
<feature type="domain" description="EF-hand" evidence="14">
    <location>
        <begin position="483"/>
        <end position="518"/>
    </location>
</feature>
<feature type="region of interest" description="Disordered" evidence="12">
    <location>
        <begin position="526"/>
        <end position="546"/>
    </location>
</feature>
<dbReference type="GO" id="GO:0016197">
    <property type="term" value="P:endosomal transport"/>
    <property type="evidence" value="ECO:0007669"/>
    <property type="project" value="TreeGrafter"/>
</dbReference>
<dbReference type="Pfam" id="PF16880">
    <property type="entry name" value="EHD_N"/>
    <property type="match status" value="1"/>
</dbReference>
<dbReference type="FunFam" id="3.40.50.300:FF:000147">
    <property type="entry name" value="EH domain-containing protein 1"/>
    <property type="match status" value="1"/>
</dbReference>
<keyword evidence="5" id="KW-0479">Metal-binding</keyword>
<evidence type="ECO:0000256" key="8">
    <source>
        <dbReference type="ARBA" id="ARBA00022837"/>
    </source>
</evidence>
<dbReference type="InParanoid" id="A0A3P8UPA7"/>
<evidence type="ECO:0000256" key="2">
    <source>
        <dbReference type="ARBA" id="ARBA00004413"/>
    </source>
</evidence>
<dbReference type="RefSeq" id="XP_008306638.1">
    <property type="nucleotide sequence ID" value="XM_008308416.3"/>
</dbReference>
<keyword evidence="11" id="KW-0472">Membrane</keyword>
<evidence type="ECO:0000259" key="15">
    <source>
        <dbReference type="PROSITE" id="PS51718"/>
    </source>
</evidence>
<feature type="compositionally biased region" description="Polar residues" evidence="12">
    <location>
        <begin position="537"/>
        <end position="546"/>
    </location>
</feature>
<dbReference type="AlphaFoldDB" id="A0A3P8UPA7"/>
<dbReference type="PROSITE" id="PS51718">
    <property type="entry name" value="G_DYNAMIN_2"/>
    <property type="match status" value="1"/>
</dbReference>
<dbReference type="SMART" id="SM00027">
    <property type="entry name" value="EH"/>
    <property type="match status" value="1"/>
</dbReference>
<keyword evidence="6" id="KW-0547">Nucleotide-binding</keyword>
<evidence type="ECO:0000256" key="3">
    <source>
        <dbReference type="ARBA" id="ARBA00022475"/>
    </source>
</evidence>
<feature type="domain" description="Dynamin-type G" evidence="15">
    <location>
        <begin position="53"/>
        <end position="284"/>
    </location>
</feature>
<dbReference type="InterPro" id="IPR000261">
    <property type="entry name" value="EH_dom"/>
</dbReference>
<dbReference type="InterPro" id="IPR045063">
    <property type="entry name" value="Dynamin_N"/>
</dbReference>
<evidence type="ECO:0000259" key="13">
    <source>
        <dbReference type="PROSITE" id="PS50031"/>
    </source>
</evidence>
<evidence type="ECO:0000256" key="11">
    <source>
        <dbReference type="ARBA" id="ARBA00023136"/>
    </source>
</evidence>
<dbReference type="Gene3D" id="3.40.50.300">
    <property type="entry name" value="P-loop containing nucleotide triphosphate hydrolases"/>
    <property type="match status" value="1"/>
</dbReference>
<keyword evidence="8" id="KW-0106">Calcium</keyword>
<dbReference type="STRING" id="244447.ENSCSEP00000002511"/>
<reference evidence="16" key="3">
    <citation type="submission" date="2025-09" db="UniProtKB">
        <authorList>
            <consortium name="Ensembl"/>
        </authorList>
    </citation>
    <scope>IDENTIFICATION</scope>
</reference>
<dbReference type="CDD" id="cd09913">
    <property type="entry name" value="EHD"/>
    <property type="match status" value="1"/>
</dbReference>
<keyword evidence="3" id="KW-1003">Cell membrane</keyword>
<keyword evidence="4" id="KW-0597">Phosphoprotein</keyword>
<dbReference type="Pfam" id="PF12763">
    <property type="entry name" value="EH"/>
    <property type="match status" value="1"/>
</dbReference>
<keyword evidence="7" id="KW-0967">Endosome</keyword>
<evidence type="ECO:0000256" key="7">
    <source>
        <dbReference type="ARBA" id="ARBA00022753"/>
    </source>
</evidence>
<dbReference type="Gene3D" id="1.10.238.10">
    <property type="entry name" value="EF-hand"/>
    <property type="match status" value="1"/>
</dbReference>
<dbReference type="Pfam" id="PF18150">
    <property type="entry name" value="DUF5600"/>
    <property type="match status" value="1"/>
</dbReference>
<dbReference type="InterPro" id="IPR027417">
    <property type="entry name" value="P-loop_NTPase"/>
</dbReference>
<feature type="domain" description="EH" evidence="13">
    <location>
        <begin position="451"/>
        <end position="539"/>
    </location>
</feature>
<evidence type="ECO:0000256" key="5">
    <source>
        <dbReference type="ARBA" id="ARBA00022723"/>
    </source>
</evidence>
<dbReference type="InterPro" id="IPR030381">
    <property type="entry name" value="G_DYNAMIN_dom"/>
</dbReference>
<dbReference type="OMA" id="EKHYSFH"/>
<evidence type="ECO:0000256" key="6">
    <source>
        <dbReference type="ARBA" id="ARBA00022741"/>
    </source>
</evidence>
<evidence type="ECO:0000256" key="10">
    <source>
        <dbReference type="ARBA" id="ARBA00023134"/>
    </source>
</evidence>
<keyword evidence="9" id="KW-0067">ATP-binding</keyword>
<dbReference type="PANTHER" id="PTHR11216">
    <property type="entry name" value="EH DOMAIN"/>
    <property type="match status" value="1"/>
</dbReference>
<dbReference type="GO" id="GO:0010008">
    <property type="term" value="C:endosome membrane"/>
    <property type="evidence" value="ECO:0007669"/>
    <property type="project" value="UniProtKB-SubCell"/>
</dbReference>
<dbReference type="SUPFAM" id="SSF47473">
    <property type="entry name" value="EF-hand"/>
    <property type="match status" value="1"/>
</dbReference>
<dbReference type="GO" id="GO:0006897">
    <property type="term" value="P:endocytosis"/>
    <property type="evidence" value="ECO:0007669"/>
    <property type="project" value="TreeGrafter"/>
</dbReference>
<dbReference type="Proteomes" id="UP000265120">
    <property type="component" value="Chromosome 4"/>
</dbReference>
<keyword evidence="10" id="KW-0342">GTP-binding</keyword>
<name>A0A3P8UPA7_CYNSE</name>
<reference evidence="16" key="2">
    <citation type="submission" date="2025-08" db="UniProtKB">
        <authorList>
            <consortium name="Ensembl"/>
        </authorList>
    </citation>
    <scope>IDENTIFICATION</scope>
</reference>
<dbReference type="FunFam" id="1.10.238.10:FF:000038">
    <property type="entry name" value="EH domain-containing protein 3"/>
    <property type="match status" value="1"/>
</dbReference>
<dbReference type="SUPFAM" id="SSF52540">
    <property type="entry name" value="P-loop containing nucleoside triphosphate hydrolases"/>
    <property type="match status" value="1"/>
</dbReference>
<reference evidence="16 17" key="1">
    <citation type="journal article" date="2014" name="Nat. Genet.">
        <title>Whole-genome sequence of a flatfish provides insights into ZW sex chromosome evolution and adaptation to a benthic lifestyle.</title>
        <authorList>
            <person name="Chen S."/>
            <person name="Zhang G."/>
            <person name="Shao C."/>
            <person name="Huang Q."/>
            <person name="Liu G."/>
            <person name="Zhang P."/>
            <person name="Song W."/>
            <person name="An N."/>
            <person name="Chalopin D."/>
            <person name="Volff J.N."/>
            <person name="Hong Y."/>
            <person name="Li Q."/>
            <person name="Sha Z."/>
            <person name="Zhou H."/>
            <person name="Xie M."/>
            <person name="Yu Q."/>
            <person name="Liu Y."/>
            <person name="Xiang H."/>
            <person name="Wang N."/>
            <person name="Wu K."/>
            <person name="Yang C."/>
            <person name="Zhou Q."/>
            <person name="Liao X."/>
            <person name="Yang L."/>
            <person name="Hu Q."/>
            <person name="Zhang J."/>
            <person name="Meng L."/>
            <person name="Jin L."/>
            <person name="Tian Y."/>
            <person name="Lian J."/>
            <person name="Yang J."/>
            <person name="Miao G."/>
            <person name="Liu S."/>
            <person name="Liang Z."/>
            <person name="Yan F."/>
            <person name="Li Y."/>
            <person name="Sun B."/>
            <person name="Zhang H."/>
            <person name="Zhang J."/>
            <person name="Zhu Y."/>
            <person name="Du M."/>
            <person name="Zhao Y."/>
            <person name="Schartl M."/>
            <person name="Tang Q."/>
            <person name="Wang J."/>
        </authorList>
    </citation>
    <scope>NUCLEOTIDE SEQUENCE</scope>
</reference>
<evidence type="ECO:0000256" key="4">
    <source>
        <dbReference type="ARBA" id="ARBA00022553"/>
    </source>
</evidence>
<dbReference type="PROSITE" id="PS50031">
    <property type="entry name" value="EH"/>
    <property type="match status" value="1"/>
</dbReference>
<dbReference type="GO" id="GO:0005509">
    <property type="term" value="F:calcium ion binding"/>
    <property type="evidence" value="ECO:0007669"/>
    <property type="project" value="InterPro"/>
</dbReference>
<protein>
    <submittedName>
        <fullName evidence="16">EH domain-containing protein 2-like</fullName>
    </submittedName>
</protein>
<dbReference type="PANTHER" id="PTHR11216:SF62">
    <property type="entry name" value="EH DOMAIN-CONTAINING PROTEIN 2"/>
    <property type="match status" value="1"/>
</dbReference>
<dbReference type="Ensembl" id="ENSCSET00000002551.1">
    <property type="protein sequence ID" value="ENSCSEP00000002511.1"/>
    <property type="gene ID" value="ENSCSEG00000001675.1"/>
</dbReference>
<dbReference type="InterPro" id="IPR011992">
    <property type="entry name" value="EF-hand-dom_pair"/>
</dbReference>
<accession>A0A3P8UPA7</accession>
<evidence type="ECO:0000313" key="17">
    <source>
        <dbReference type="Proteomes" id="UP000265120"/>
    </source>
</evidence>